<dbReference type="EMBL" id="CZAU01000016">
    <property type="protein sequence ID" value="CUP60696.1"/>
    <property type="molecule type" value="Genomic_DNA"/>
</dbReference>
<dbReference type="PANTHER" id="PTHR30404:SF0">
    <property type="entry name" value="N-ACETYLMURAMOYL-L-ALANINE AMIDASE AMIC"/>
    <property type="match status" value="1"/>
</dbReference>
<feature type="signal peptide" evidence="3">
    <location>
        <begin position="1"/>
        <end position="33"/>
    </location>
</feature>
<dbReference type="AlphaFoldDB" id="A0A174PLT4"/>
<dbReference type="SMART" id="SM00646">
    <property type="entry name" value="Ami_3"/>
    <property type="match status" value="1"/>
</dbReference>
<dbReference type="Pfam" id="PF01832">
    <property type="entry name" value="Glucosaminidase"/>
    <property type="match status" value="1"/>
</dbReference>
<dbReference type="SUPFAM" id="SSF53187">
    <property type="entry name" value="Zn-dependent exopeptidases"/>
    <property type="match status" value="1"/>
</dbReference>
<dbReference type="Proteomes" id="UP000095564">
    <property type="component" value="Unassembled WGS sequence"/>
</dbReference>
<evidence type="ECO:0000256" key="3">
    <source>
        <dbReference type="SAM" id="SignalP"/>
    </source>
</evidence>
<dbReference type="OrthoDB" id="9772024at2"/>
<dbReference type="PANTHER" id="PTHR30404">
    <property type="entry name" value="N-ACETYLMURAMOYL-L-ALANINE AMIDASE"/>
    <property type="match status" value="1"/>
</dbReference>
<accession>A0A174PLT4</accession>
<keyword evidence="6" id="KW-0326">Glycosidase</keyword>
<evidence type="ECO:0000259" key="4">
    <source>
        <dbReference type="SMART" id="SM00047"/>
    </source>
</evidence>
<name>A0A174PLT4_ANAHA</name>
<dbReference type="Pfam" id="PF07833">
    <property type="entry name" value="Cu_amine_oxidN1"/>
    <property type="match status" value="1"/>
</dbReference>
<dbReference type="RefSeq" id="WP_055160320.1">
    <property type="nucleotide sequence ID" value="NZ_CZAU01000016.1"/>
</dbReference>
<feature type="chain" id="PRO_5008030054" evidence="3">
    <location>
        <begin position="34"/>
        <end position="823"/>
    </location>
</feature>
<dbReference type="Gene3D" id="3.40.630.40">
    <property type="entry name" value="Zn-dependent exopeptidases"/>
    <property type="match status" value="1"/>
</dbReference>
<evidence type="ECO:0000256" key="2">
    <source>
        <dbReference type="SAM" id="MobiDB-lite"/>
    </source>
</evidence>
<proteinExistence type="predicted"/>
<dbReference type="GO" id="GO:0009253">
    <property type="term" value="P:peptidoglycan catabolic process"/>
    <property type="evidence" value="ECO:0007669"/>
    <property type="project" value="InterPro"/>
</dbReference>
<dbReference type="Pfam" id="PF01520">
    <property type="entry name" value="Amidase_3"/>
    <property type="match status" value="1"/>
</dbReference>
<dbReference type="InterPro" id="IPR036582">
    <property type="entry name" value="Mao_N_sf"/>
</dbReference>
<dbReference type="InterPro" id="IPR002508">
    <property type="entry name" value="MurNAc-LAA_cat"/>
</dbReference>
<dbReference type="GO" id="GO:0030288">
    <property type="term" value="C:outer membrane-bounded periplasmic space"/>
    <property type="evidence" value="ECO:0007669"/>
    <property type="project" value="TreeGrafter"/>
</dbReference>
<dbReference type="EC" id="3.2.1.96" evidence="6"/>
<dbReference type="GO" id="GO:0033925">
    <property type="term" value="F:mannosyl-glycoprotein endo-beta-N-acetylglucosaminidase activity"/>
    <property type="evidence" value="ECO:0007669"/>
    <property type="project" value="UniProtKB-EC"/>
</dbReference>
<feature type="compositionally biased region" description="Low complexity" evidence="2">
    <location>
        <begin position="492"/>
        <end position="512"/>
    </location>
</feature>
<dbReference type="GO" id="GO:0008745">
    <property type="term" value="F:N-acetylmuramoyl-L-alanine amidase activity"/>
    <property type="evidence" value="ECO:0007669"/>
    <property type="project" value="InterPro"/>
</dbReference>
<feature type="domain" description="MurNAc-LAA" evidence="5">
    <location>
        <begin position="699"/>
        <end position="813"/>
    </location>
</feature>
<feature type="region of interest" description="Disordered" evidence="2">
    <location>
        <begin position="178"/>
        <end position="223"/>
    </location>
</feature>
<organism evidence="6 7">
    <name type="scientific">Anaerostipes hadrus</name>
    <dbReference type="NCBI Taxonomy" id="649756"/>
    <lineage>
        <taxon>Bacteria</taxon>
        <taxon>Bacillati</taxon>
        <taxon>Bacillota</taxon>
        <taxon>Clostridia</taxon>
        <taxon>Lachnospirales</taxon>
        <taxon>Lachnospiraceae</taxon>
        <taxon>Anaerostipes</taxon>
    </lineage>
</organism>
<evidence type="ECO:0000313" key="7">
    <source>
        <dbReference type="Proteomes" id="UP000095564"/>
    </source>
</evidence>
<dbReference type="InterPro" id="IPR050695">
    <property type="entry name" value="N-acetylmuramoyl_amidase_3"/>
</dbReference>
<dbReference type="CDD" id="cd02696">
    <property type="entry name" value="MurNAc-LAA"/>
    <property type="match status" value="1"/>
</dbReference>
<dbReference type="Gene3D" id="3.30.457.10">
    <property type="entry name" value="Copper amine oxidase-like, N-terminal domain"/>
    <property type="match status" value="1"/>
</dbReference>
<protein>
    <submittedName>
        <fullName evidence="6">Beta-N-acetylglucosaminidase</fullName>
        <ecNumber evidence="6">3.2.1.96</ecNumber>
    </submittedName>
</protein>
<feature type="domain" description="Mannosyl-glycoprotein endo-beta-N-acetylglucosamidase-like" evidence="4">
    <location>
        <begin position="294"/>
        <end position="473"/>
    </location>
</feature>
<dbReference type="Gene3D" id="1.10.530.10">
    <property type="match status" value="1"/>
</dbReference>
<dbReference type="InterPro" id="IPR012854">
    <property type="entry name" value="Cu_amine_oxidase-like_N"/>
</dbReference>
<feature type="region of interest" description="Disordered" evidence="2">
    <location>
        <begin position="490"/>
        <end position="512"/>
    </location>
</feature>
<dbReference type="SMART" id="SM00047">
    <property type="entry name" value="LYZ2"/>
    <property type="match status" value="1"/>
</dbReference>
<evidence type="ECO:0000256" key="1">
    <source>
        <dbReference type="ARBA" id="ARBA00022801"/>
    </source>
</evidence>
<dbReference type="SUPFAM" id="SSF55383">
    <property type="entry name" value="Copper amine oxidase, domain N"/>
    <property type="match status" value="1"/>
</dbReference>
<evidence type="ECO:0000313" key="6">
    <source>
        <dbReference type="EMBL" id="CUP60696.1"/>
    </source>
</evidence>
<keyword evidence="3" id="KW-0732">Signal</keyword>
<dbReference type="GO" id="GO:0004040">
    <property type="term" value="F:amidase activity"/>
    <property type="evidence" value="ECO:0007669"/>
    <property type="project" value="InterPro"/>
</dbReference>
<sequence>MRKKKSLITKCSAAVMSLLMVAGSIGNYSIVYAANTFKAGDSFKIKYTHNNKISTKKAVDARWNGKVLGTKMPGYIDEDDNAMYSAYWIFGQSEGPKVLYKNSGDTFTLSRYSTTVKMTVNSKYAYVNGKKVTMATPARKVYNYKNATNYIMVPGAWTAKQLGIHYKWDGTKRAGCMSAATQSGNSGSTTTTASKPATTTASKPTTTTTTETRPTTPTKPEVTKKNVTTSYDMTASDYAKEQSKAVPKYDHQTYDQAAYQKKIMSEVNEEQYLQIDTYHNVNESLYAQKMEEMLKNKANSVLKGKANVIITAAKKEKIDPVYLLSQTLNESAYGTSDLSKKTITEVITGDSLKKDANGNVIGFLKVNGKYVTKKISSTTVYNLYGIKAYDSDPQLCGSSYAYYMGWTSVDKAINGAAKYVSENYIHNASYQQNTLFKMRYNQKKDNLWHQYSTNPSYAEEIGNKMHEMKDVYDGCSNAFVYDRPSFAKEPETTTTTATKPTTTTAKPTTTTTTAVKQPTTVKYTVTGALPNSRVKASKSNYDLRIKLPEKVTKYYLEDKYTSRQLFISCAGNYVSHFNKSANRSAKSTMPDFTVKYNSDKERTYVYIKPSSSYRGYSVTFDNGYAYVKWGTPKAMYKNIVVIDAGHGGTDSGAVGNGLREKDLTLSIVLGAKKYFDENKNYAVYYTRTTDTYPSLTARSQLANDVGADYFLSCHINSAGATAKGSETLYNSQGYKATNGVTSYKWAANVHNFTKAATGFTNRGLVDRTGLAVLRHTRTASTLTEFGFITNKAEATSMKANTGKYGKAMYNSVVKMFQTNPSKR</sequence>
<keyword evidence="1 6" id="KW-0378">Hydrolase</keyword>
<reference evidence="6 7" key="1">
    <citation type="submission" date="2015-09" db="EMBL/GenBank/DDBJ databases">
        <authorList>
            <consortium name="Pathogen Informatics"/>
        </authorList>
    </citation>
    <scope>NUCLEOTIDE SEQUENCE [LARGE SCALE GENOMIC DNA]</scope>
    <source>
        <strain evidence="6 7">2789STDY5834908</strain>
    </source>
</reference>
<gene>
    <name evidence="6" type="primary">lytD_1</name>
    <name evidence="6" type="ORF">ERS852520_01748</name>
</gene>
<evidence type="ECO:0000259" key="5">
    <source>
        <dbReference type="SMART" id="SM00646"/>
    </source>
</evidence>
<dbReference type="InterPro" id="IPR002901">
    <property type="entry name" value="MGlyc_endo_b_GlcNAc-like_dom"/>
</dbReference>